<evidence type="ECO:0000256" key="3">
    <source>
        <dbReference type="ARBA" id="ARBA00022552"/>
    </source>
</evidence>
<dbReference type="EMBL" id="BMAT01010113">
    <property type="protein sequence ID" value="GFS20357.1"/>
    <property type="molecule type" value="Genomic_DNA"/>
</dbReference>
<dbReference type="Pfam" id="PF05997">
    <property type="entry name" value="Nop52"/>
    <property type="match status" value="1"/>
</dbReference>
<keyword evidence="3" id="KW-0698">rRNA processing</keyword>
<dbReference type="PANTHER" id="PTHR13026:SF0">
    <property type="entry name" value="RIBOSOMAL RNA PROCESSING 1B"/>
    <property type="match status" value="1"/>
</dbReference>
<sequence>MKVFLETEAREWNGIDKLRLDKFMMMIRDMLHQSFTLLSSKGWPHPECRQFAQAVFLKVMLPGEPRLPDGLKLHLADIYVDELLKVPLDKMSSRKMVLLLRPFIDFLVYTSKSELASKVMQEVISKVLNTASSVKRSAPPAALDGSDSLQDGDDDGNEEGESGDEIDTEDIDEELDLEDESMEVDEDETSVNPSNFVMDADLLLFLLFKLAKDPKVKAKNRAMVYKLVKKYPEIYDNIVNLLNSSSGDSETKESNDANTSLDDLTLFLNDEQGGDRQQQQKRKKKRKSKTNNRKEESKEKEHAVNLSGTEPRVDSGVKGHVAKDGKKSKGGENGKGQSMENSLKPTKRKRDSQEDGDHRPQSKAIKLSQELQLQSSLPSSSETNAKPKKKKKKNKSVEGESTAKLTSHNALSDSVTLSEQPDTNSNALSGWSKSLHKSAADLLASPVEMVIYPKKSSPVKEKITDNKKKRRGSRVEVDETVHPKSPSSGGASGQQPSSSPSPASSSSSHSSMSLAVSLFTAADDRKKSAK</sequence>
<dbReference type="PANTHER" id="PTHR13026">
    <property type="entry name" value="NNP-1 PROTEIN NOVEL NUCLEAR PROTEIN 1 NOP52"/>
    <property type="match status" value="1"/>
</dbReference>
<evidence type="ECO:0000256" key="1">
    <source>
        <dbReference type="ARBA" id="ARBA00004123"/>
    </source>
</evidence>
<dbReference type="InterPro" id="IPR010301">
    <property type="entry name" value="RRP1"/>
</dbReference>
<feature type="compositionally biased region" description="Basic and acidic residues" evidence="5">
    <location>
        <begin position="311"/>
        <end position="332"/>
    </location>
</feature>
<feature type="region of interest" description="Disordered" evidence="5">
    <location>
        <begin position="137"/>
        <end position="172"/>
    </location>
</feature>
<organism evidence="6 7">
    <name type="scientific">Elysia marginata</name>
    <dbReference type="NCBI Taxonomy" id="1093978"/>
    <lineage>
        <taxon>Eukaryota</taxon>
        <taxon>Metazoa</taxon>
        <taxon>Spiralia</taxon>
        <taxon>Lophotrochozoa</taxon>
        <taxon>Mollusca</taxon>
        <taxon>Gastropoda</taxon>
        <taxon>Heterobranchia</taxon>
        <taxon>Euthyneura</taxon>
        <taxon>Panpulmonata</taxon>
        <taxon>Sacoglossa</taxon>
        <taxon>Placobranchoidea</taxon>
        <taxon>Plakobranchidae</taxon>
        <taxon>Elysia</taxon>
    </lineage>
</organism>
<protein>
    <submittedName>
        <fullName evidence="6">Ribosomal RNA processing protein 1-like protein B</fullName>
    </submittedName>
</protein>
<evidence type="ECO:0000256" key="4">
    <source>
        <dbReference type="ARBA" id="ARBA00023242"/>
    </source>
</evidence>
<keyword evidence="4" id="KW-0539">Nucleus</keyword>
<dbReference type="Proteomes" id="UP000762676">
    <property type="component" value="Unassembled WGS sequence"/>
</dbReference>
<evidence type="ECO:0000313" key="6">
    <source>
        <dbReference type="EMBL" id="GFS20357.1"/>
    </source>
</evidence>
<feature type="region of interest" description="Disordered" evidence="5">
    <location>
        <begin position="268"/>
        <end position="430"/>
    </location>
</feature>
<comment type="subcellular location">
    <subcellularLocation>
        <location evidence="1">Nucleus</location>
    </subcellularLocation>
</comment>
<comment type="caution">
    <text evidence="6">The sequence shown here is derived from an EMBL/GenBank/DDBJ whole genome shotgun (WGS) entry which is preliminary data.</text>
</comment>
<feature type="compositionally biased region" description="Low complexity" evidence="5">
    <location>
        <begin position="367"/>
        <end position="382"/>
    </location>
</feature>
<feature type="compositionally biased region" description="Polar residues" evidence="5">
    <location>
        <begin position="403"/>
        <end position="430"/>
    </location>
</feature>
<accession>A0AAV4JC41</accession>
<dbReference type="GO" id="GO:0006364">
    <property type="term" value="P:rRNA processing"/>
    <property type="evidence" value="ECO:0007669"/>
    <property type="project" value="UniProtKB-KW"/>
</dbReference>
<gene>
    <name evidence="6" type="ORF">ElyMa_005054200</name>
</gene>
<proteinExistence type="inferred from homology"/>
<dbReference type="GO" id="GO:0005634">
    <property type="term" value="C:nucleus"/>
    <property type="evidence" value="ECO:0007669"/>
    <property type="project" value="UniProtKB-SubCell"/>
</dbReference>
<evidence type="ECO:0000313" key="7">
    <source>
        <dbReference type="Proteomes" id="UP000762676"/>
    </source>
</evidence>
<dbReference type="AlphaFoldDB" id="A0AAV4JC41"/>
<feature type="region of interest" description="Disordered" evidence="5">
    <location>
        <begin position="449"/>
        <end position="513"/>
    </location>
</feature>
<feature type="compositionally biased region" description="Low complexity" evidence="5">
    <location>
        <begin position="485"/>
        <end position="513"/>
    </location>
</feature>
<feature type="compositionally biased region" description="Basic and acidic residues" evidence="5">
    <location>
        <begin position="292"/>
        <end position="303"/>
    </location>
</feature>
<feature type="compositionally biased region" description="Acidic residues" evidence="5">
    <location>
        <begin position="150"/>
        <end position="172"/>
    </location>
</feature>
<feature type="compositionally biased region" description="Basic and acidic residues" evidence="5">
    <location>
        <begin position="351"/>
        <end position="360"/>
    </location>
</feature>
<feature type="compositionally biased region" description="Basic residues" evidence="5">
    <location>
        <begin position="279"/>
        <end position="291"/>
    </location>
</feature>
<comment type="similarity">
    <text evidence="2">Belongs to the RRP1 family.</text>
</comment>
<keyword evidence="7" id="KW-1185">Reference proteome</keyword>
<name>A0AAV4JC41_9GAST</name>
<reference evidence="6 7" key="1">
    <citation type="journal article" date="2021" name="Elife">
        <title>Chloroplast acquisition without the gene transfer in kleptoplastic sea slugs, Plakobranchus ocellatus.</title>
        <authorList>
            <person name="Maeda T."/>
            <person name="Takahashi S."/>
            <person name="Yoshida T."/>
            <person name="Shimamura S."/>
            <person name="Takaki Y."/>
            <person name="Nagai Y."/>
            <person name="Toyoda A."/>
            <person name="Suzuki Y."/>
            <person name="Arimoto A."/>
            <person name="Ishii H."/>
            <person name="Satoh N."/>
            <person name="Nishiyama T."/>
            <person name="Hasebe M."/>
            <person name="Maruyama T."/>
            <person name="Minagawa J."/>
            <person name="Obokata J."/>
            <person name="Shigenobu S."/>
        </authorList>
    </citation>
    <scope>NUCLEOTIDE SEQUENCE [LARGE SCALE GENOMIC DNA]</scope>
</reference>
<feature type="compositionally biased region" description="Basic and acidic residues" evidence="5">
    <location>
        <begin position="473"/>
        <end position="482"/>
    </location>
</feature>
<evidence type="ECO:0000256" key="5">
    <source>
        <dbReference type="SAM" id="MobiDB-lite"/>
    </source>
</evidence>
<evidence type="ECO:0000256" key="2">
    <source>
        <dbReference type="ARBA" id="ARBA00006374"/>
    </source>
</evidence>
<dbReference type="GO" id="GO:0030688">
    <property type="term" value="C:preribosome, small subunit precursor"/>
    <property type="evidence" value="ECO:0007669"/>
    <property type="project" value="InterPro"/>
</dbReference>